<keyword evidence="2" id="KW-1185">Reference proteome</keyword>
<dbReference type="AlphaFoldDB" id="A0AAW0PYL6"/>
<gene>
    <name evidence="1" type="ORF">WMY93_000182</name>
</gene>
<dbReference type="Proteomes" id="UP001460270">
    <property type="component" value="Unassembled WGS sequence"/>
</dbReference>
<organism evidence="1 2">
    <name type="scientific">Mugilogobius chulae</name>
    <name type="common">yellowstripe goby</name>
    <dbReference type="NCBI Taxonomy" id="88201"/>
    <lineage>
        <taxon>Eukaryota</taxon>
        <taxon>Metazoa</taxon>
        <taxon>Chordata</taxon>
        <taxon>Craniata</taxon>
        <taxon>Vertebrata</taxon>
        <taxon>Euteleostomi</taxon>
        <taxon>Actinopterygii</taxon>
        <taxon>Neopterygii</taxon>
        <taxon>Teleostei</taxon>
        <taxon>Neoteleostei</taxon>
        <taxon>Acanthomorphata</taxon>
        <taxon>Gobiaria</taxon>
        <taxon>Gobiiformes</taxon>
        <taxon>Gobioidei</taxon>
        <taxon>Gobiidae</taxon>
        <taxon>Gobionellinae</taxon>
        <taxon>Mugilogobius</taxon>
    </lineage>
</organism>
<evidence type="ECO:0000313" key="2">
    <source>
        <dbReference type="Proteomes" id="UP001460270"/>
    </source>
</evidence>
<comment type="caution">
    <text evidence="1">The sequence shown here is derived from an EMBL/GenBank/DDBJ whole genome shotgun (WGS) entry which is preliminary data.</text>
</comment>
<dbReference type="EMBL" id="JBBPFD010000001">
    <property type="protein sequence ID" value="KAK7944454.1"/>
    <property type="molecule type" value="Genomic_DNA"/>
</dbReference>
<proteinExistence type="predicted"/>
<accession>A0AAW0PYL6</accession>
<evidence type="ECO:0000313" key="1">
    <source>
        <dbReference type="EMBL" id="KAK7944454.1"/>
    </source>
</evidence>
<sequence length="184" mass="20995">MPLYPALDNMPNINLGINLDFGKADPPCTLHRRQFDMCRAVVTPQAGLSTGRTHQYSTSVRTGRTEHWKDTPILYFSQDRKDRALEGHTNTLLQSEQAGPSTGRTHQYSTSVRTGRIEHRKDTLILYFSQDTQDRAVEGHTNTLLQTGRTEHWKDTPILYFSQDRQDRAVEGHTNTLLQSVESQ</sequence>
<protein>
    <submittedName>
        <fullName evidence="1">Uncharacterized protein</fullName>
    </submittedName>
</protein>
<name>A0AAW0PYL6_9GOBI</name>
<reference evidence="2" key="1">
    <citation type="submission" date="2024-04" db="EMBL/GenBank/DDBJ databases">
        <title>Salinicola lusitanus LLJ914,a marine bacterium isolated from the Okinawa Trough.</title>
        <authorList>
            <person name="Li J."/>
        </authorList>
    </citation>
    <scope>NUCLEOTIDE SEQUENCE [LARGE SCALE GENOMIC DNA]</scope>
</reference>